<comment type="caution">
    <text evidence="2">The sequence shown here is derived from an EMBL/GenBank/DDBJ whole genome shotgun (WGS) entry which is preliminary data.</text>
</comment>
<evidence type="ECO:0000313" key="2">
    <source>
        <dbReference type="EMBL" id="MCC2616459.1"/>
    </source>
</evidence>
<evidence type="ECO:0000259" key="1">
    <source>
        <dbReference type="Pfam" id="PF01551"/>
    </source>
</evidence>
<dbReference type="CDD" id="cd12797">
    <property type="entry name" value="M23_peptidase"/>
    <property type="match status" value="1"/>
</dbReference>
<evidence type="ECO:0000313" key="3">
    <source>
        <dbReference type="Proteomes" id="UP001520878"/>
    </source>
</evidence>
<dbReference type="Gene3D" id="2.70.70.10">
    <property type="entry name" value="Glucose Permease (Domain IIA)"/>
    <property type="match status" value="1"/>
</dbReference>
<dbReference type="EMBL" id="JAJEWP010000002">
    <property type="protein sequence ID" value="MCC2616459.1"/>
    <property type="molecule type" value="Genomic_DNA"/>
</dbReference>
<protein>
    <submittedName>
        <fullName evidence="2">M23 family metallopeptidase</fullName>
    </submittedName>
</protein>
<dbReference type="Pfam" id="PF01551">
    <property type="entry name" value="Peptidase_M23"/>
    <property type="match status" value="1"/>
</dbReference>
<feature type="domain" description="M23ase beta-sheet core" evidence="1">
    <location>
        <begin position="198"/>
        <end position="292"/>
    </location>
</feature>
<accession>A0ABS8G7K2</accession>
<dbReference type="InterPro" id="IPR050570">
    <property type="entry name" value="Cell_wall_metabolism_enzyme"/>
</dbReference>
<keyword evidence="3" id="KW-1185">Reference proteome</keyword>
<sequence>MALTVLYKGQSRRWIFRIGRRQVVSGLILACGLALVSSRSTQQPDENLARVMYTQAGLEEQRQAVEALKTDTQEQLTGMMLKLAEVQGQLHRINALGTRLVEQAKLKPEEFGFSSDAAGVDAVTDMTVDFSHDQFLADIDTTLLTLEEKTQQLKALESILMSHHIDEQRYLSGRPIRSGWLSSYYGIRKDPFSGQPAMHKGLDFAGKTGDPVIATGAGLVTWSGERYGYGNLVEIDHGDGVVTRYAHNRSLKVKIGDVVTKGQTVAIMGSTGRSTGAHVHYEVLRHGKQQDPLPFVYRKQ</sequence>
<gene>
    <name evidence="2" type="ORF">LJ739_09425</name>
</gene>
<organism evidence="2 3">
    <name type="scientific">Fluctibacter halophilus</name>
    <dbReference type="NCBI Taxonomy" id="226011"/>
    <lineage>
        <taxon>Bacteria</taxon>
        <taxon>Pseudomonadati</taxon>
        <taxon>Pseudomonadota</taxon>
        <taxon>Gammaproteobacteria</taxon>
        <taxon>Alteromonadales</taxon>
        <taxon>Alteromonadaceae</taxon>
        <taxon>Fluctibacter</taxon>
    </lineage>
</organism>
<proteinExistence type="predicted"/>
<dbReference type="PANTHER" id="PTHR21666:SF291">
    <property type="entry name" value="STAGE II SPORULATION PROTEIN Q"/>
    <property type="match status" value="1"/>
</dbReference>
<dbReference type="InterPro" id="IPR016047">
    <property type="entry name" value="M23ase_b-sheet_dom"/>
</dbReference>
<dbReference type="Proteomes" id="UP001520878">
    <property type="component" value="Unassembled WGS sequence"/>
</dbReference>
<dbReference type="PANTHER" id="PTHR21666">
    <property type="entry name" value="PEPTIDASE-RELATED"/>
    <property type="match status" value="1"/>
</dbReference>
<dbReference type="SUPFAM" id="SSF51261">
    <property type="entry name" value="Duplicated hybrid motif"/>
    <property type="match status" value="1"/>
</dbReference>
<name>A0ABS8G7K2_9ALTE</name>
<dbReference type="InterPro" id="IPR011055">
    <property type="entry name" value="Dup_hybrid_motif"/>
</dbReference>
<dbReference type="RefSeq" id="WP_229159773.1">
    <property type="nucleotide sequence ID" value="NZ_JAJEWP010000002.1"/>
</dbReference>
<reference evidence="2 3" key="1">
    <citation type="submission" date="2021-10" db="EMBL/GenBank/DDBJ databases">
        <title>Draft genome of Aestuariibacter halophilus JC2043.</title>
        <authorList>
            <person name="Emsley S.A."/>
            <person name="Pfannmuller K.M."/>
            <person name="Ushijima B."/>
            <person name="Saw J.H."/>
            <person name="Videau P."/>
        </authorList>
    </citation>
    <scope>NUCLEOTIDE SEQUENCE [LARGE SCALE GENOMIC DNA]</scope>
    <source>
        <strain evidence="2 3">JC2043</strain>
    </source>
</reference>